<evidence type="ECO:0000313" key="1">
    <source>
        <dbReference type="EMBL" id="RVU87360.1"/>
    </source>
</evidence>
<organism evidence="1">
    <name type="scientific">Flavobacterium columnare</name>
    <dbReference type="NCBI Taxonomy" id="996"/>
    <lineage>
        <taxon>Bacteria</taxon>
        <taxon>Pseudomonadati</taxon>
        <taxon>Bacteroidota</taxon>
        <taxon>Flavobacteriia</taxon>
        <taxon>Flavobacteriales</taxon>
        <taxon>Flavobacteriaceae</taxon>
        <taxon>Flavobacterium</taxon>
    </lineage>
</organism>
<reference evidence="1" key="1">
    <citation type="submission" date="2018-12" db="EMBL/GenBank/DDBJ databases">
        <title>Draft genome sequence of Flaovobacterium columnare BGFS27 isolated from channel catfish in Alabama.</title>
        <authorList>
            <person name="Cai W."/>
            <person name="Arias C."/>
        </authorList>
    </citation>
    <scope>NUCLEOTIDE SEQUENCE [LARGE SCALE GENOMIC DNA]</scope>
    <source>
        <strain evidence="1">BGFS27</strain>
    </source>
</reference>
<sequence length="83" mass="9760">MKLISIFILISSIYTCSEKPPKFLHGYIYTTGKKPIEGIKIEDPTNKNLFAKTYNKGYFRINSIIKGRYLYVIYKEKKLTLFI</sequence>
<dbReference type="AlphaFoldDB" id="A0AA94EYL1"/>
<protein>
    <recommendedName>
        <fullName evidence="2">Carboxypeptidase regulatory-like domain-containing protein</fullName>
    </recommendedName>
</protein>
<name>A0AA94EYL1_9FLAO</name>
<accession>A0AA94EYL1</accession>
<evidence type="ECO:0008006" key="2">
    <source>
        <dbReference type="Google" id="ProtNLM"/>
    </source>
</evidence>
<proteinExistence type="predicted"/>
<dbReference type="RefSeq" id="WP_127822385.1">
    <property type="nucleotide sequence ID" value="NZ_RWGX02000009.1"/>
</dbReference>
<dbReference type="EMBL" id="RWGX01000005">
    <property type="protein sequence ID" value="RVU87360.1"/>
    <property type="molecule type" value="Genomic_DNA"/>
</dbReference>
<comment type="caution">
    <text evidence="1">The sequence shown here is derived from an EMBL/GenBank/DDBJ whole genome shotgun (WGS) entry which is preliminary data.</text>
</comment>
<gene>
    <name evidence="1" type="ORF">EJB19_13750</name>
</gene>